<keyword evidence="2" id="KW-0812">Transmembrane</keyword>
<dbReference type="AlphaFoldDB" id="A0A1I0K0W3"/>
<proteinExistence type="predicted"/>
<dbReference type="NCBIfam" id="NF045848">
    <property type="entry name" value="MMCAP2_0566_fam"/>
    <property type="match status" value="1"/>
</dbReference>
<evidence type="ECO:0000256" key="1">
    <source>
        <dbReference type="SAM" id="MobiDB-lite"/>
    </source>
</evidence>
<evidence type="ECO:0000256" key="2">
    <source>
        <dbReference type="SAM" id="Phobius"/>
    </source>
</evidence>
<dbReference type="STRING" id="460384.SAMN05216313_14117"/>
<feature type="compositionally biased region" description="Gly residues" evidence="1">
    <location>
        <begin position="805"/>
        <end position="814"/>
    </location>
</feature>
<feature type="transmembrane region" description="Helical" evidence="2">
    <location>
        <begin position="273"/>
        <end position="294"/>
    </location>
</feature>
<keyword evidence="2" id="KW-1133">Transmembrane helix</keyword>
<feature type="compositionally biased region" description="Low complexity" evidence="1">
    <location>
        <begin position="770"/>
        <end position="781"/>
    </location>
</feature>
<name>A0A1I0K0W3_9FIRM</name>
<reference evidence="4" key="1">
    <citation type="submission" date="2016-10" db="EMBL/GenBank/DDBJ databases">
        <authorList>
            <person name="Varghese N."/>
            <person name="Submissions S."/>
        </authorList>
    </citation>
    <scope>NUCLEOTIDE SEQUENCE [LARGE SCALE GENOMIC DNA]</scope>
    <source>
        <strain evidence="4">NLAE-zl-G277</strain>
    </source>
</reference>
<protein>
    <submittedName>
        <fullName evidence="3">Uncharacterized protein</fullName>
    </submittedName>
</protein>
<keyword evidence="2" id="KW-0472">Membrane</keyword>
<keyword evidence="4" id="KW-1185">Reference proteome</keyword>
<feature type="transmembrane region" description="Helical" evidence="2">
    <location>
        <begin position="166"/>
        <end position="185"/>
    </location>
</feature>
<feature type="transmembrane region" description="Helical" evidence="2">
    <location>
        <begin position="329"/>
        <end position="353"/>
    </location>
</feature>
<dbReference type="Proteomes" id="UP000198508">
    <property type="component" value="Unassembled WGS sequence"/>
</dbReference>
<feature type="region of interest" description="Disordered" evidence="1">
    <location>
        <begin position="720"/>
        <end position="814"/>
    </location>
</feature>
<feature type="transmembrane region" description="Helical" evidence="2">
    <location>
        <begin position="125"/>
        <end position="146"/>
    </location>
</feature>
<dbReference type="NCBIfam" id="NF045889">
    <property type="entry name" value="ICE_Mbov_0396_TM"/>
    <property type="match status" value="1"/>
</dbReference>
<organism evidence="3 4">
    <name type="scientific">Enterocloster lavalensis</name>
    <dbReference type="NCBI Taxonomy" id="460384"/>
    <lineage>
        <taxon>Bacteria</taxon>
        <taxon>Bacillati</taxon>
        <taxon>Bacillota</taxon>
        <taxon>Clostridia</taxon>
        <taxon>Lachnospirales</taxon>
        <taxon>Lachnospiraceae</taxon>
        <taxon>Enterocloster</taxon>
    </lineage>
</organism>
<feature type="transmembrane region" description="Helical" evidence="2">
    <location>
        <begin position="300"/>
        <end position="317"/>
    </location>
</feature>
<dbReference type="RefSeq" id="WP_092370651.1">
    <property type="nucleotide sequence ID" value="NZ_FOIM01000041.1"/>
</dbReference>
<gene>
    <name evidence="3" type="ORF">SAMN05216313_14117</name>
</gene>
<sequence>MNVAYLGIFQTILNWVLEKIFSPVFKFVANLLATVFGWIFDTVLAPLLNSVLIPLIDLLIDLIFQALAGVFYRILVSVLTLVDYIQIAFDVLIGIRNVSYTPANHVVVKEPLLDVMFYQKSVQTAFWMVLILALAMAFMFAIYATAKSAFDLDFEGRRPVGTVLKALFRAAVNFLTVPLFVLFMLKLSGIILMGVNSALTQGTNCTLGNIIFLVASMDACKQEEYNVSYDGGGKVQNIGFEDAVRSPYASGSKSYADIKTVEKEFNVGRIDYIVGYGVSIFLLIILAICLIQFVQRIFEIILLFIVSPLFVSVMPLDDGEKFAGWRELFVAKCFTGFGAAFGMRLYLMVVGIIMGNSIDFTAGGSISREMDYVLKLLIVMGGAFAIFKSSSMLTMLMNWRAADSEMSTAAAVGGTLYAHSVGKISHSVYGGIHRTIEHRRDGGGSGGQAFQGGRGFQGGAGAGNSVYGPSAGGVGLSVNGPRGAGGIGMAAYGPRGTGGPGMAVSGPRGTGGPGVAVSGPRRTGGSGMAEGASGAGAAWVAGSAAVAGAARNISFGKNPSGRMTVGYRGSHLKAGTGADRGRGVQIDGRLIKRKTNKDGSVTVNAPIVSLKAGPGGGKLKWNGLNMGVFKTRKGADQRQHLAGVNLGVVKLKRDKSSRMRVKSVNIKAAQFRRMDDGRLHTTRALGQQVEQTKDSEGRYRTTGISLEKHNTHVSFQRHGMDPQTKEESTGPAPQTLQKRPAPTPAQVRARQQRVNLTPGQRQRIERSMAARRQAAGPARPGEGTAINRPPIVRSAVRSREKAGRPGSGKGQGKG</sequence>
<evidence type="ECO:0000313" key="3">
    <source>
        <dbReference type="EMBL" id="SEU17009.1"/>
    </source>
</evidence>
<evidence type="ECO:0000313" key="4">
    <source>
        <dbReference type="Proteomes" id="UP000198508"/>
    </source>
</evidence>
<dbReference type="EMBL" id="FOIM01000041">
    <property type="protein sequence ID" value="SEU17009.1"/>
    <property type="molecule type" value="Genomic_DNA"/>
</dbReference>
<feature type="transmembrane region" description="Helical" evidence="2">
    <location>
        <begin position="20"/>
        <end position="40"/>
    </location>
</feature>
<feature type="transmembrane region" description="Helical" evidence="2">
    <location>
        <begin position="47"/>
        <end position="68"/>
    </location>
</feature>
<accession>A0A1I0K0W3</accession>